<accession>A0A8S9RK16</accession>
<gene>
    <name evidence="1" type="ORF">F2Q69_00058349</name>
</gene>
<organism evidence="1 2">
    <name type="scientific">Brassica cretica</name>
    <name type="common">Mustard</name>
    <dbReference type="NCBI Taxonomy" id="69181"/>
    <lineage>
        <taxon>Eukaryota</taxon>
        <taxon>Viridiplantae</taxon>
        <taxon>Streptophyta</taxon>
        <taxon>Embryophyta</taxon>
        <taxon>Tracheophyta</taxon>
        <taxon>Spermatophyta</taxon>
        <taxon>Magnoliopsida</taxon>
        <taxon>eudicotyledons</taxon>
        <taxon>Gunneridae</taxon>
        <taxon>Pentapetalae</taxon>
        <taxon>rosids</taxon>
        <taxon>malvids</taxon>
        <taxon>Brassicales</taxon>
        <taxon>Brassicaceae</taxon>
        <taxon>Brassiceae</taxon>
        <taxon>Brassica</taxon>
    </lineage>
</organism>
<dbReference type="AlphaFoldDB" id="A0A8S9RK16"/>
<evidence type="ECO:0000313" key="2">
    <source>
        <dbReference type="Proteomes" id="UP000712600"/>
    </source>
</evidence>
<dbReference type="Proteomes" id="UP000712600">
    <property type="component" value="Unassembled WGS sequence"/>
</dbReference>
<name>A0A8S9RK16_BRACR</name>
<protein>
    <submittedName>
        <fullName evidence="1">Uncharacterized protein</fullName>
    </submittedName>
</protein>
<proteinExistence type="predicted"/>
<comment type="caution">
    <text evidence="1">The sequence shown here is derived from an EMBL/GenBank/DDBJ whole genome shotgun (WGS) entry which is preliminary data.</text>
</comment>
<dbReference type="EMBL" id="QGKX02000095">
    <property type="protein sequence ID" value="KAF3573026.1"/>
    <property type="molecule type" value="Genomic_DNA"/>
</dbReference>
<reference evidence="1" key="1">
    <citation type="submission" date="2019-12" db="EMBL/GenBank/DDBJ databases">
        <title>Genome sequencing and annotation of Brassica cretica.</title>
        <authorList>
            <person name="Studholme D.J."/>
            <person name="Sarris P."/>
        </authorList>
    </citation>
    <scope>NUCLEOTIDE SEQUENCE</scope>
    <source>
        <strain evidence="1">PFS-109/04</strain>
        <tissue evidence="1">Leaf</tissue>
    </source>
</reference>
<sequence>MVRREGRRPDSTLNGMNSLEGGCSVESGFMGVQWKGSLVRTMERSYQYWKNMIKIGPENTCKWLGKNRDGRIPLPMAKTALRGEAYSMSWEHTQMVRREGRRPNSTLNGMNSLEGGCSVESGFMGVQWKGSLVRPMERSYQYWKNMIKIGKGVHWRIMAEHDKRRHMI</sequence>
<evidence type="ECO:0000313" key="1">
    <source>
        <dbReference type="EMBL" id="KAF3573026.1"/>
    </source>
</evidence>